<comment type="similarity">
    <text evidence="1">Belongs to the serpin family.</text>
</comment>
<sequence length="400" mass="43554">MRVLSSLLFCGVFLGSALAQSDQDTPPEEEEHVELFTTPTTKMAAAASDFGFNLFRSLCAQETGNVFLSPLSVSVVLSQLSMGGSAYSQRDLTRALRYHTLQDPALHSTLRSLLSSSTATGKGLSTAARLYLSRRLRLKQEFFSLVEQTYGTRPKALQGGNKDQKDINDWVSQQTSRKVQNILSQALPRNPGVTAVTAAYFKGKWVTRFGNSGSMGQFQVDASTSVQVPMMQQDNYPIKMGIDSDLSCTIAELPLQDGVSLFLFLPDTVTSNLTAIEDTLTAEFVQDLSTALLPAHVSMSMPSLRGAYSKDLLPLFSSLGLSDWLADTGLDQISAQPVKLNSVFHKVVLDSAPEGLQYAPDPAHASALTYHVNRPFIFLLRDQSTGALLFTGRVTNPKLL</sequence>
<reference evidence="4" key="2">
    <citation type="submission" date="2025-09" db="UniProtKB">
        <authorList>
            <consortium name="Ensembl"/>
        </authorList>
    </citation>
    <scope>IDENTIFICATION</scope>
</reference>
<dbReference type="GO" id="GO:0005615">
    <property type="term" value="C:extracellular space"/>
    <property type="evidence" value="ECO:0007669"/>
    <property type="project" value="InterPro"/>
</dbReference>
<evidence type="ECO:0000256" key="2">
    <source>
        <dbReference type="SAM" id="SignalP"/>
    </source>
</evidence>
<dbReference type="InterPro" id="IPR023795">
    <property type="entry name" value="Serpin_CS"/>
</dbReference>
<dbReference type="PANTHER" id="PTHR11461">
    <property type="entry name" value="SERINE PROTEASE INHIBITOR, SERPIN"/>
    <property type="match status" value="1"/>
</dbReference>
<dbReference type="RefSeq" id="XP_055082624.1">
    <property type="nucleotide sequence ID" value="XM_055226649.1"/>
</dbReference>
<dbReference type="InterPro" id="IPR042185">
    <property type="entry name" value="Serpin_sf_2"/>
</dbReference>
<dbReference type="Gene3D" id="2.30.39.10">
    <property type="entry name" value="Alpha-1-antitrypsin, domain 1"/>
    <property type="match status" value="1"/>
</dbReference>
<evidence type="ECO:0000259" key="3">
    <source>
        <dbReference type="SMART" id="SM00093"/>
    </source>
</evidence>
<dbReference type="Proteomes" id="UP000261520">
    <property type="component" value="Unplaced"/>
</dbReference>
<feature type="signal peptide" evidence="2">
    <location>
        <begin position="1"/>
        <end position="19"/>
    </location>
</feature>
<evidence type="ECO:0000313" key="5">
    <source>
        <dbReference type="Proteomes" id="UP000261520"/>
    </source>
</evidence>
<dbReference type="Ensembl" id="ENSPMGT00000014230.1">
    <property type="protein sequence ID" value="ENSPMGP00000013335.1"/>
    <property type="gene ID" value="ENSPMGG00000010982.1"/>
</dbReference>
<feature type="domain" description="Serpin" evidence="3">
    <location>
        <begin position="52"/>
        <end position="397"/>
    </location>
</feature>
<dbReference type="InterPro" id="IPR036186">
    <property type="entry name" value="Serpin_sf"/>
</dbReference>
<dbReference type="SMART" id="SM00093">
    <property type="entry name" value="SERPIN"/>
    <property type="match status" value="1"/>
</dbReference>
<dbReference type="Gene3D" id="3.30.497.10">
    <property type="entry name" value="Antithrombin, subunit I, domain 2"/>
    <property type="match status" value="1"/>
</dbReference>
<dbReference type="InterPro" id="IPR023796">
    <property type="entry name" value="Serpin_dom"/>
</dbReference>
<dbReference type="InterPro" id="IPR042178">
    <property type="entry name" value="Serpin_sf_1"/>
</dbReference>
<evidence type="ECO:0000256" key="1">
    <source>
        <dbReference type="RuleBase" id="RU000411"/>
    </source>
</evidence>
<organism evidence="4 5">
    <name type="scientific">Periophthalmus magnuspinnatus</name>
    <dbReference type="NCBI Taxonomy" id="409849"/>
    <lineage>
        <taxon>Eukaryota</taxon>
        <taxon>Metazoa</taxon>
        <taxon>Chordata</taxon>
        <taxon>Craniata</taxon>
        <taxon>Vertebrata</taxon>
        <taxon>Euteleostomi</taxon>
        <taxon>Actinopterygii</taxon>
        <taxon>Neopterygii</taxon>
        <taxon>Teleostei</taxon>
        <taxon>Neoteleostei</taxon>
        <taxon>Acanthomorphata</taxon>
        <taxon>Gobiaria</taxon>
        <taxon>Gobiiformes</taxon>
        <taxon>Gobioidei</taxon>
        <taxon>Gobiidae</taxon>
        <taxon>Oxudercinae</taxon>
        <taxon>Periophthalmus</taxon>
    </lineage>
</organism>
<dbReference type="GO" id="GO:0004867">
    <property type="term" value="F:serine-type endopeptidase inhibitor activity"/>
    <property type="evidence" value="ECO:0007669"/>
    <property type="project" value="InterPro"/>
</dbReference>
<protein>
    <recommendedName>
        <fullName evidence="3">Serpin domain-containing protein</fullName>
    </recommendedName>
</protein>
<name>A0A3B4A9E1_9GOBI</name>
<dbReference type="Pfam" id="PF00079">
    <property type="entry name" value="Serpin"/>
    <property type="match status" value="1"/>
</dbReference>
<dbReference type="GO" id="GO:0016525">
    <property type="term" value="P:negative regulation of angiogenesis"/>
    <property type="evidence" value="ECO:0007669"/>
    <property type="project" value="TreeGrafter"/>
</dbReference>
<dbReference type="CTD" id="5176"/>
<dbReference type="PROSITE" id="PS00284">
    <property type="entry name" value="SERPIN"/>
    <property type="match status" value="1"/>
</dbReference>
<dbReference type="PANTHER" id="PTHR11461:SF84">
    <property type="entry name" value="PIGMENT EPITHELIUM-DERIVED FACTOR"/>
    <property type="match status" value="1"/>
</dbReference>
<evidence type="ECO:0000313" key="4">
    <source>
        <dbReference type="Ensembl" id="ENSPMGP00000013335.1"/>
    </source>
</evidence>
<dbReference type="GeneID" id="129456788"/>
<proteinExistence type="inferred from homology"/>
<keyword evidence="2" id="KW-0732">Signal</keyword>
<accession>A0A3B4A9E1</accession>
<dbReference type="InterPro" id="IPR000215">
    <property type="entry name" value="Serpin_fam"/>
</dbReference>
<dbReference type="SUPFAM" id="SSF56574">
    <property type="entry name" value="Serpins"/>
    <property type="match status" value="1"/>
</dbReference>
<feature type="chain" id="PRO_5017465005" description="Serpin domain-containing protein" evidence="2">
    <location>
        <begin position="20"/>
        <end position="400"/>
    </location>
</feature>
<dbReference type="OrthoDB" id="9995163at2759"/>
<dbReference type="STRING" id="409849.ENSPMGP00000013335"/>
<keyword evidence="5" id="KW-1185">Reference proteome</keyword>
<reference evidence="4" key="1">
    <citation type="submission" date="2025-08" db="UniProtKB">
        <authorList>
            <consortium name="Ensembl"/>
        </authorList>
    </citation>
    <scope>IDENTIFICATION</scope>
</reference>
<dbReference type="AlphaFoldDB" id="A0A3B4A9E1"/>